<gene>
    <name evidence="8" type="ORF">NPX13_g1220</name>
</gene>
<evidence type="ECO:0000313" key="8">
    <source>
        <dbReference type="EMBL" id="KAJ3579343.1"/>
    </source>
</evidence>
<name>A0A9W8NN45_9PEZI</name>
<dbReference type="AlphaFoldDB" id="A0A9W8NN45"/>
<comment type="similarity">
    <text evidence="5">Belongs to the SAT4 family.</text>
</comment>
<feature type="transmembrane region" description="Helical" evidence="6">
    <location>
        <begin position="82"/>
        <end position="100"/>
    </location>
</feature>
<keyword evidence="2 6" id="KW-0812">Transmembrane</keyword>
<sequence length="320" mass="35517">MDGLTTLIVALLLIGLGIISVALRFYTRVFSRQGVKWDDCLLLLALIAGIAVIVITAIGAVVDPNGPATTQIFDPDYVDTPQHVFFLRTSFASATLYFTINGAVKSSVLLMYYRIFYVKKWFRYPLFVTIGLVIGWWIGNTVAALTSCIPLDKYWTNNVLDLTHCFSFNVFWAVPRGVRVTSSLEAENHYPRDLLAGRLCAGHWNYQGRPWLLTIHSGVGVISASLPIYNPLLQRILGSPFVAKLSRLFSTSRIPVFGEGDTTRIPSNDISLEGDNVSIALTPRVAPTRSAKVTQQYPQLSERARGSWGNSAERLTCQRV</sequence>
<dbReference type="InterPro" id="IPR052337">
    <property type="entry name" value="SAT4-like"/>
</dbReference>
<dbReference type="Pfam" id="PF20684">
    <property type="entry name" value="Fung_rhodopsin"/>
    <property type="match status" value="1"/>
</dbReference>
<feature type="transmembrane region" description="Helical" evidence="6">
    <location>
        <begin position="39"/>
        <end position="62"/>
    </location>
</feature>
<accession>A0A9W8NN45</accession>
<keyword evidence="9" id="KW-1185">Reference proteome</keyword>
<reference evidence="8" key="1">
    <citation type="submission" date="2022-07" db="EMBL/GenBank/DDBJ databases">
        <title>Genome Sequence of Xylaria arbuscula.</title>
        <authorList>
            <person name="Buettner E."/>
        </authorList>
    </citation>
    <scope>NUCLEOTIDE SEQUENCE</scope>
    <source>
        <strain evidence="8">VT107</strain>
    </source>
</reference>
<evidence type="ECO:0000256" key="6">
    <source>
        <dbReference type="SAM" id="Phobius"/>
    </source>
</evidence>
<evidence type="ECO:0000256" key="2">
    <source>
        <dbReference type="ARBA" id="ARBA00022692"/>
    </source>
</evidence>
<feature type="transmembrane region" description="Helical" evidence="6">
    <location>
        <begin position="121"/>
        <end position="139"/>
    </location>
</feature>
<keyword evidence="3 6" id="KW-1133">Transmembrane helix</keyword>
<organism evidence="8 9">
    <name type="scientific">Xylaria arbuscula</name>
    <dbReference type="NCBI Taxonomy" id="114810"/>
    <lineage>
        <taxon>Eukaryota</taxon>
        <taxon>Fungi</taxon>
        <taxon>Dikarya</taxon>
        <taxon>Ascomycota</taxon>
        <taxon>Pezizomycotina</taxon>
        <taxon>Sordariomycetes</taxon>
        <taxon>Xylariomycetidae</taxon>
        <taxon>Xylariales</taxon>
        <taxon>Xylariaceae</taxon>
        <taxon>Xylaria</taxon>
    </lineage>
</organism>
<dbReference type="GO" id="GO:0016020">
    <property type="term" value="C:membrane"/>
    <property type="evidence" value="ECO:0007669"/>
    <property type="project" value="UniProtKB-SubCell"/>
</dbReference>
<evidence type="ECO:0000256" key="3">
    <source>
        <dbReference type="ARBA" id="ARBA00022989"/>
    </source>
</evidence>
<protein>
    <recommendedName>
        <fullName evidence="7">Rhodopsin domain-containing protein</fullName>
    </recommendedName>
</protein>
<keyword evidence="4 6" id="KW-0472">Membrane</keyword>
<comment type="subcellular location">
    <subcellularLocation>
        <location evidence="1">Membrane</location>
        <topology evidence="1">Multi-pass membrane protein</topology>
    </subcellularLocation>
</comment>
<evidence type="ECO:0000256" key="5">
    <source>
        <dbReference type="ARBA" id="ARBA00038359"/>
    </source>
</evidence>
<evidence type="ECO:0000313" key="9">
    <source>
        <dbReference type="Proteomes" id="UP001148614"/>
    </source>
</evidence>
<evidence type="ECO:0000259" key="7">
    <source>
        <dbReference type="Pfam" id="PF20684"/>
    </source>
</evidence>
<dbReference type="EMBL" id="JANPWZ010000105">
    <property type="protein sequence ID" value="KAJ3579343.1"/>
    <property type="molecule type" value="Genomic_DNA"/>
</dbReference>
<dbReference type="Proteomes" id="UP001148614">
    <property type="component" value="Unassembled WGS sequence"/>
</dbReference>
<feature type="transmembrane region" description="Helical" evidence="6">
    <location>
        <begin position="6"/>
        <end position="27"/>
    </location>
</feature>
<feature type="domain" description="Rhodopsin" evidence="7">
    <location>
        <begin position="23"/>
        <end position="175"/>
    </location>
</feature>
<evidence type="ECO:0000256" key="1">
    <source>
        <dbReference type="ARBA" id="ARBA00004141"/>
    </source>
</evidence>
<dbReference type="InterPro" id="IPR049326">
    <property type="entry name" value="Rhodopsin_dom_fungi"/>
</dbReference>
<evidence type="ECO:0000256" key="4">
    <source>
        <dbReference type="ARBA" id="ARBA00023136"/>
    </source>
</evidence>
<comment type="caution">
    <text evidence="8">The sequence shown here is derived from an EMBL/GenBank/DDBJ whole genome shotgun (WGS) entry which is preliminary data.</text>
</comment>
<proteinExistence type="inferred from homology"/>
<dbReference type="VEuPathDB" id="FungiDB:F4678DRAFT_452727"/>
<dbReference type="PANTHER" id="PTHR33048">
    <property type="entry name" value="PTH11-LIKE INTEGRAL MEMBRANE PROTEIN (AFU_ORTHOLOGUE AFUA_5G11245)"/>
    <property type="match status" value="1"/>
</dbReference>
<dbReference type="PANTHER" id="PTHR33048:SF47">
    <property type="entry name" value="INTEGRAL MEMBRANE PROTEIN-RELATED"/>
    <property type="match status" value="1"/>
</dbReference>